<evidence type="ECO:0000313" key="3">
    <source>
        <dbReference type="Proteomes" id="UP000215367"/>
    </source>
</evidence>
<dbReference type="PANTHER" id="PTHR12126">
    <property type="entry name" value="NADH-UBIQUINONE OXIDOREDUCTASE 39 KDA SUBUNIT-RELATED"/>
    <property type="match status" value="1"/>
</dbReference>
<dbReference type="Proteomes" id="UP000215367">
    <property type="component" value="Unassembled WGS sequence"/>
</dbReference>
<dbReference type="EMBL" id="NOWT01000023">
    <property type="protein sequence ID" value="OYD82314.1"/>
    <property type="molecule type" value="Genomic_DNA"/>
</dbReference>
<dbReference type="SUPFAM" id="SSF51735">
    <property type="entry name" value="NAD(P)-binding Rossmann-fold domains"/>
    <property type="match status" value="1"/>
</dbReference>
<dbReference type="Pfam" id="PF01370">
    <property type="entry name" value="Epimerase"/>
    <property type="match status" value="1"/>
</dbReference>
<keyword evidence="2" id="KW-0614">Plasmid</keyword>
<reference evidence="2 3" key="1">
    <citation type="submission" date="2017-07" db="EMBL/GenBank/DDBJ databases">
        <title>Whole genome sequence of Azospirillum brasilense 2A1, a potential biofertilizer strain.</title>
        <authorList>
            <person name="Fontana C.A."/>
            <person name="Toffoli L.M."/>
            <person name="Salazar S.M."/>
            <person name="Puglisi E."/>
            <person name="Pedraza R."/>
            <person name="Bassi D."/>
            <person name="Cocconcelli P.S."/>
        </authorList>
    </citation>
    <scope>NUCLEOTIDE SEQUENCE [LARGE SCALE GENOMIC DNA]</scope>
    <source>
        <strain evidence="2 3">2A1</strain>
        <plasmid evidence="2">unnamed</plasmid>
    </source>
</reference>
<dbReference type="InterPro" id="IPR051207">
    <property type="entry name" value="ComplexI_NDUFA9_subunit"/>
</dbReference>
<dbReference type="RefSeq" id="WP_094305505.1">
    <property type="nucleotide sequence ID" value="NZ_NOWT01000023.1"/>
</dbReference>
<gene>
    <name evidence="2" type="ORF">CHT98_21405</name>
</gene>
<organism evidence="2 3">
    <name type="scientific">Azospirillum brasilense</name>
    <dbReference type="NCBI Taxonomy" id="192"/>
    <lineage>
        <taxon>Bacteria</taxon>
        <taxon>Pseudomonadati</taxon>
        <taxon>Pseudomonadota</taxon>
        <taxon>Alphaproteobacteria</taxon>
        <taxon>Rhodospirillales</taxon>
        <taxon>Azospirillaceae</taxon>
        <taxon>Azospirillum</taxon>
    </lineage>
</organism>
<comment type="caution">
    <text evidence="2">The sequence shown here is derived from an EMBL/GenBank/DDBJ whole genome shotgun (WGS) entry which is preliminary data.</text>
</comment>
<protein>
    <submittedName>
        <fullName evidence="2">NAD-dependent dehydratase</fullName>
    </submittedName>
</protein>
<name>A0A235H9X1_AZOBR</name>
<feature type="domain" description="NAD-dependent epimerase/dehydratase" evidence="1">
    <location>
        <begin position="19"/>
        <end position="224"/>
    </location>
</feature>
<proteinExistence type="predicted"/>
<dbReference type="PANTHER" id="PTHR12126:SF11">
    <property type="entry name" value="NADH DEHYDROGENASE [UBIQUINONE] 1 ALPHA SUBCOMPLEX SUBUNIT 9, MITOCHONDRIAL"/>
    <property type="match status" value="1"/>
</dbReference>
<accession>A0A235H9X1</accession>
<sequence length="323" mass="36327">MSNSVPHTSLVKPDDKLVLFGGAGLVGQNLVVLLKQQGFTNLVVVDKHPANSAILRRLHPDVTLIEADMAEAGPWEDCVAGAAAVVMLQAQIGGEIEAEFNRNNIVSTERALAACRRHEVPYIAHISSSVVNSMARDWYTETKKAQEKLVVESGLAHCVLRPTLMFGWFDRKHLGWLSRFMKRMPVFPIPGHGRYMRQPLYVMDFCRIILSCLQTRPNGGAYNITGREKIDYIDIIRTIKRTTGARATVLTIPYGLFWLLLKTYAVVDKNPPFTTKQLKALSTPDDFELIPWWDIFKVPPTPFEEAVRKTYGPGEYADVVLEF</sequence>
<dbReference type="AlphaFoldDB" id="A0A235H9X1"/>
<evidence type="ECO:0000259" key="1">
    <source>
        <dbReference type="Pfam" id="PF01370"/>
    </source>
</evidence>
<dbReference type="Gene3D" id="3.40.50.720">
    <property type="entry name" value="NAD(P)-binding Rossmann-like Domain"/>
    <property type="match status" value="1"/>
</dbReference>
<dbReference type="InterPro" id="IPR036291">
    <property type="entry name" value="NAD(P)-bd_dom_sf"/>
</dbReference>
<dbReference type="GO" id="GO:0044877">
    <property type="term" value="F:protein-containing complex binding"/>
    <property type="evidence" value="ECO:0007669"/>
    <property type="project" value="TreeGrafter"/>
</dbReference>
<evidence type="ECO:0000313" key="2">
    <source>
        <dbReference type="EMBL" id="OYD82314.1"/>
    </source>
</evidence>
<dbReference type="InterPro" id="IPR001509">
    <property type="entry name" value="Epimerase_deHydtase"/>
</dbReference>
<geneLocation type="plasmid" evidence="2">
    <name>unnamed</name>
</geneLocation>